<evidence type="ECO:0000313" key="1">
    <source>
        <dbReference type="EMBL" id="KAH7989524.1"/>
    </source>
</evidence>
<gene>
    <name evidence="1" type="ORF">K3G42_010687</name>
</gene>
<proteinExistence type="predicted"/>
<organism evidence="1 2">
    <name type="scientific">Sphaerodactylus townsendi</name>
    <dbReference type="NCBI Taxonomy" id="933632"/>
    <lineage>
        <taxon>Eukaryota</taxon>
        <taxon>Metazoa</taxon>
        <taxon>Chordata</taxon>
        <taxon>Craniata</taxon>
        <taxon>Vertebrata</taxon>
        <taxon>Euteleostomi</taxon>
        <taxon>Lepidosauria</taxon>
        <taxon>Squamata</taxon>
        <taxon>Bifurcata</taxon>
        <taxon>Gekkota</taxon>
        <taxon>Sphaerodactylidae</taxon>
        <taxon>Sphaerodactylus</taxon>
    </lineage>
</organism>
<comment type="caution">
    <text evidence="1">The sequence shown here is derived from an EMBL/GenBank/DDBJ whole genome shotgun (WGS) entry which is preliminary data.</text>
</comment>
<reference evidence="1" key="1">
    <citation type="submission" date="2021-08" db="EMBL/GenBank/DDBJ databases">
        <title>The first chromosome-level gecko genome reveals the dynamic sex chromosomes of Neotropical dwarf geckos (Sphaerodactylidae: Sphaerodactylus).</title>
        <authorList>
            <person name="Pinto B.J."/>
            <person name="Keating S.E."/>
            <person name="Gamble T."/>
        </authorList>
    </citation>
    <scope>NUCLEOTIDE SEQUENCE</scope>
    <source>
        <strain evidence="1">TG3544</strain>
    </source>
</reference>
<accession>A0ACB8EB62</accession>
<sequence>MQQGVRVPPEVPPGSICKRWEGAVWVTQGCLEGAGQDRWTKATLPGSATTQKVGRKQFLQQLSWGVSGGFMADCASPASLRLFFSPTVQHLQHHEISMEGESCYYHCILCSYSTKAKLNLLQHVRSMKHQRSESLRKLQRLQKGLPEEEDEDLAQIFTLRKCPAPEAAGTAEVGVDRQPCWAGLWPRAECRSTGPYGWASLTAGVGGSS</sequence>
<protein>
    <submittedName>
        <fullName evidence="1">Uncharacterized protein</fullName>
    </submittedName>
</protein>
<evidence type="ECO:0000313" key="2">
    <source>
        <dbReference type="Proteomes" id="UP000827872"/>
    </source>
</evidence>
<dbReference type="EMBL" id="CM037627">
    <property type="protein sequence ID" value="KAH7989524.1"/>
    <property type="molecule type" value="Genomic_DNA"/>
</dbReference>
<dbReference type="Proteomes" id="UP000827872">
    <property type="component" value="Linkage Group LG14"/>
</dbReference>
<name>A0ACB8EB62_9SAUR</name>
<keyword evidence="2" id="KW-1185">Reference proteome</keyword>